<evidence type="ECO:0000313" key="2">
    <source>
        <dbReference type="Proteomes" id="UP000075809"/>
    </source>
</evidence>
<accession>A0A151X9R2</accession>
<keyword evidence="2" id="KW-1185">Reference proteome</keyword>
<gene>
    <name evidence="1" type="ORF">ALC60_04047</name>
</gene>
<protein>
    <submittedName>
        <fullName evidence="1">Uncharacterized protein</fullName>
    </submittedName>
</protein>
<dbReference type="EMBL" id="KQ982373">
    <property type="protein sequence ID" value="KYQ57059.1"/>
    <property type="molecule type" value="Genomic_DNA"/>
</dbReference>
<reference evidence="1 2" key="1">
    <citation type="submission" date="2015-09" db="EMBL/GenBank/DDBJ databases">
        <title>Trachymyrmex zeteki WGS genome.</title>
        <authorList>
            <person name="Nygaard S."/>
            <person name="Hu H."/>
            <person name="Boomsma J."/>
            <person name="Zhang G."/>
        </authorList>
    </citation>
    <scope>NUCLEOTIDE SEQUENCE [LARGE SCALE GENOMIC DNA]</scope>
    <source>
        <strain evidence="1">Tzet28-1</strain>
        <tissue evidence="1">Whole body</tissue>
    </source>
</reference>
<proteinExistence type="predicted"/>
<dbReference type="AlphaFoldDB" id="A0A151X9R2"/>
<dbReference type="Proteomes" id="UP000075809">
    <property type="component" value="Unassembled WGS sequence"/>
</dbReference>
<sequence>MQQTTKKAYDNNLCYWSTLDARGDDRKVTTAATAGTAVAADSAARAVVDEGGDGGGDGGGGVGGSGGGFTGWSVGVLVGRAIGRLVVRGHGSVASPTPRESCALSTHSRSYILLLLSYPHTAHALRV</sequence>
<name>A0A151X9R2_9HYME</name>
<organism evidence="1 2">
    <name type="scientific">Mycetomoellerius zeteki</name>
    <dbReference type="NCBI Taxonomy" id="64791"/>
    <lineage>
        <taxon>Eukaryota</taxon>
        <taxon>Metazoa</taxon>
        <taxon>Ecdysozoa</taxon>
        <taxon>Arthropoda</taxon>
        <taxon>Hexapoda</taxon>
        <taxon>Insecta</taxon>
        <taxon>Pterygota</taxon>
        <taxon>Neoptera</taxon>
        <taxon>Endopterygota</taxon>
        <taxon>Hymenoptera</taxon>
        <taxon>Apocrita</taxon>
        <taxon>Aculeata</taxon>
        <taxon>Formicoidea</taxon>
        <taxon>Formicidae</taxon>
        <taxon>Myrmicinae</taxon>
        <taxon>Mycetomoellerius</taxon>
    </lineage>
</organism>
<evidence type="ECO:0000313" key="1">
    <source>
        <dbReference type="EMBL" id="KYQ57059.1"/>
    </source>
</evidence>